<dbReference type="InterPro" id="IPR006380">
    <property type="entry name" value="SPP-like_dom"/>
</dbReference>
<evidence type="ECO:0000313" key="2">
    <source>
        <dbReference type="EMBL" id="MDI4644725.1"/>
    </source>
</evidence>
<dbReference type="Gene3D" id="3.40.50.1000">
    <property type="entry name" value="HAD superfamily/HAD-like"/>
    <property type="match status" value="1"/>
</dbReference>
<dbReference type="Proteomes" id="UP001161691">
    <property type="component" value="Unassembled WGS sequence"/>
</dbReference>
<keyword evidence="3" id="KW-1185">Reference proteome</keyword>
<proteinExistence type="predicted"/>
<accession>A0ABT6TEH3</accession>
<feature type="domain" description="Sucrose phosphatase-like" evidence="1">
    <location>
        <begin position="43"/>
        <end position="222"/>
    </location>
</feature>
<dbReference type="InterPro" id="IPR023214">
    <property type="entry name" value="HAD_sf"/>
</dbReference>
<dbReference type="PIRSF" id="PIRSF030802">
    <property type="entry name" value="UCP030802"/>
    <property type="match status" value="1"/>
</dbReference>
<dbReference type="Pfam" id="PF05116">
    <property type="entry name" value="S6PP"/>
    <property type="match status" value="1"/>
</dbReference>
<reference evidence="2" key="1">
    <citation type="submission" date="2023-04" db="EMBL/GenBank/DDBJ databases">
        <title>Comparative genomic analysis of Cohnella hashimotonis sp. nov., isolated from the International Space Station.</title>
        <authorList>
            <person name="Venkateswaran K."/>
            <person name="Simpson A."/>
        </authorList>
    </citation>
    <scope>NUCLEOTIDE SEQUENCE</scope>
    <source>
        <strain evidence="2">F6_2S_P_1</strain>
    </source>
</reference>
<protein>
    <submittedName>
        <fullName evidence="2">HAD family hydrolase</fullName>
    </submittedName>
</protein>
<dbReference type="GO" id="GO:0016787">
    <property type="term" value="F:hydrolase activity"/>
    <property type="evidence" value="ECO:0007669"/>
    <property type="project" value="UniProtKB-KW"/>
</dbReference>
<sequence>MIFASDLDQTLIYSERSMGNVSKEEIVPVELYEGRFISFMTKTAMDKLEQLTELASFVPVTTRTPEQYRRIFAISDRYRPTYAIVSNGGTVLVNGEPDPEWRETVGQALRSGCAGHAEVRERFDRIAHESWVKSSRLCDELFFSIVVERELVPEAEIEALKAELSMLGWHFSLQGRKIYLVPDSVTKGAALLYVKQRIGSEFVFGAGDSLLDESLLLASDFAVAPVHGELGVRYDAHTHIHFTRSTGILASEELLDIANEYARGRSRPGGATSI</sequence>
<keyword evidence="2" id="KW-0378">Hydrolase</keyword>
<dbReference type="RefSeq" id="WP_282907712.1">
    <property type="nucleotide sequence ID" value="NZ_JAGRPV010000001.1"/>
</dbReference>
<evidence type="ECO:0000313" key="3">
    <source>
        <dbReference type="Proteomes" id="UP001161691"/>
    </source>
</evidence>
<organism evidence="2 3">
    <name type="scientific">Cohnella hashimotonis</name>
    <dbReference type="NCBI Taxonomy" id="2826895"/>
    <lineage>
        <taxon>Bacteria</taxon>
        <taxon>Bacillati</taxon>
        <taxon>Bacillota</taxon>
        <taxon>Bacilli</taxon>
        <taxon>Bacillales</taxon>
        <taxon>Paenibacillaceae</taxon>
        <taxon>Cohnella</taxon>
    </lineage>
</organism>
<gene>
    <name evidence="2" type="ORF">KB449_07100</name>
</gene>
<dbReference type="EMBL" id="JAGRPV010000001">
    <property type="protein sequence ID" value="MDI4644725.1"/>
    <property type="molecule type" value="Genomic_DNA"/>
</dbReference>
<comment type="caution">
    <text evidence="2">The sequence shown here is derived from an EMBL/GenBank/DDBJ whole genome shotgun (WGS) entry which is preliminary data.</text>
</comment>
<evidence type="ECO:0000259" key="1">
    <source>
        <dbReference type="Pfam" id="PF05116"/>
    </source>
</evidence>
<dbReference type="InterPro" id="IPR036412">
    <property type="entry name" value="HAD-like_sf"/>
</dbReference>
<dbReference type="InterPro" id="IPR024197">
    <property type="entry name" value="TPP-like"/>
</dbReference>
<dbReference type="SUPFAM" id="SSF56784">
    <property type="entry name" value="HAD-like"/>
    <property type="match status" value="1"/>
</dbReference>
<name>A0ABT6TEH3_9BACL</name>